<evidence type="ECO:0000313" key="9">
    <source>
        <dbReference type="EMBL" id="TPX30610.1"/>
    </source>
</evidence>
<dbReference type="SUPFAM" id="SSF48452">
    <property type="entry name" value="TPR-like"/>
    <property type="match status" value="2"/>
</dbReference>
<dbReference type="PANTHER" id="PTHR20931">
    <property type="entry name" value="TETRATRICOPEPTIDE REPEAT PROTEIN 30"/>
    <property type="match status" value="1"/>
</dbReference>
<dbReference type="InterPro" id="IPR039941">
    <property type="entry name" value="TT30"/>
</dbReference>
<accession>A0A507BIV5</accession>
<dbReference type="EMBL" id="QEAO01000062">
    <property type="protein sequence ID" value="TPX30610.1"/>
    <property type="molecule type" value="Genomic_DNA"/>
</dbReference>
<keyword evidence="6" id="KW-0969">Cilium</keyword>
<dbReference type="Proteomes" id="UP000319731">
    <property type="component" value="Unassembled WGS sequence"/>
</dbReference>
<feature type="repeat" description="TPR" evidence="8">
    <location>
        <begin position="68"/>
        <end position="101"/>
    </location>
</feature>
<reference evidence="9 10" key="1">
    <citation type="journal article" date="2019" name="Sci. Rep.">
        <title>Comparative genomics of chytrid fungi reveal insights into the obligate biotrophic and pathogenic lifestyle of Synchytrium endobioticum.</title>
        <authorList>
            <person name="van de Vossenberg B.T.L.H."/>
            <person name="Warris S."/>
            <person name="Nguyen H.D.T."/>
            <person name="van Gent-Pelzer M.P.E."/>
            <person name="Joly D.L."/>
            <person name="van de Geest H.C."/>
            <person name="Bonants P.J.M."/>
            <person name="Smith D.S."/>
            <person name="Levesque C.A."/>
            <person name="van der Lee T.A.J."/>
        </authorList>
    </citation>
    <scope>NUCLEOTIDE SEQUENCE [LARGE SCALE GENOMIC DNA]</scope>
    <source>
        <strain evidence="9 10">JEL517</strain>
    </source>
</reference>
<evidence type="ECO:0008006" key="11">
    <source>
        <dbReference type="Google" id="ProtNLM"/>
    </source>
</evidence>
<evidence type="ECO:0000256" key="8">
    <source>
        <dbReference type="PROSITE-ProRule" id="PRU00339"/>
    </source>
</evidence>
<comment type="similarity">
    <text evidence="2">Belongs to the TTC30/dfy-1/fleer family.</text>
</comment>
<evidence type="ECO:0000256" key="6">
    <source>
        <dbReference type="ARBA" id="ARBA00023069"/>
    </source>
</evidence>
<dbReference type="PANTHER" id="PTHR20931:SF0">
    <property type="entry name" value="TETRATRICOPEPTIDE REPEAT PROTEIN 30"/>
    <property type="match status" value="1"/>
</dbReference>
<dbReference type="GeneID" id="42007070"/>
<proteinExistence type="inferred from homology"/>
<dbReference type="InterPro" id="IPR011990">
    <property type="entry name" value="TPR-like_helical_dom_sf"/>
</dbReference>
<dbReference type="FunFam" id="1.25.40.10:FF:000186">
    <property type="entry name" value="Tetratricopeptide repeat domain 30A"/>
    <property type="match status" value="1"/>
</dbReference>
<evidence type="ECO:0000256" key="3">
    <source>
        <dbReference type="ARBA" id="ARBA00022737"/>
    </source>
</evidence>
<evidence type="ECO:0000313" key="10">
    <source>
        <dbReference type="Proteomes" id="UP000319731"/>
    </source>
</evidence>
<dbReference type="SMART" id="SM00028">
    <property type="entry name" value="TPR"/>
    <property type="match status" value="4"/>
</dbReference>
<keyword evidence="7" id="KW-0966">Cell projection</keyword>
<dbReference type="AlphaFoldDB" id="A0A507BIV5"/>
<protein>
    <recommendedName>
        <fullName evidence="11">Tetratricopeptide repeat family protein</fullName>
    </recommendedName>
</protein>
<name>A0A507BIV5_9FUNG</name>
<gene>
    <name evidence="9" type="ORF">SmJEL517_g05847</name>
</gene>
<keyword evidence="3" id="KW-0677">Repeat</keyword>
<dbReference type="GO" id="GO:0042073">
    <property type="term" value="P:intraciliary transport"/>
    <property type="evidence" value="ECO:0007669"/>
    <property type="project" value="TreeGrafter"/>
</dbReference>
<dbReference type="Pfam" id="PF13432">
    <property type="entry name" value="TPR_16"/>
    <property type="match status" value="2"/>
</dbReference>
<dbReference type="PROSITE" id="PS50005">
    <property type="entry name" value="TPR"/>
    <property type="match status" value="1"/>
</dbReference>
<evidence type="ECO:0000256" key="4">
    <source>
        <dbReference type="ARBA" id="ARBA00022794"/>
    </source>
</evidence>
<evidence type="ECO:0000256" key="2">
    <source>
        <dbReference type="ARBA" id="ARBA00009522"/>
    </source>
</evidence>
<dbReference type="OrthoDB" id="10249577at2759"/>
<keyword evidence="5 8" id="KW-0802">TPR repeat</keyword>
<organism evidence="9 10">
    <name type="scientific">Synchytrium microbalum</name>
    <dbReference type="NCBI Taxonomy" id="1806994"/>
    <lineage>
        <taxon>Eukaryota</taxon>
        <taxon>Fungi</taxon>
        <taxon>Fungi incertae sedis</taxon>
        <taxon>Chytridiomycota</taxon>
        <taxon>Chytridiomycota incertae sedis</taxon>
        <taxon>Chytridiomycetes</taxon>
        <taxon>Synchytriales</taxon>
        <taxon>Synchytriaceae</taxon>
        <taxon>Synchytrium</taxon>
    </lineage>
</organism>
<dbReference type="GO" id="GO:0030992">
    <property type="term" value="C:intraciliary transport particle B"/>
    <property type="evidence" value="ECO:0007669"/>
    <property type="project" value="TreeGrafter"/>
</dbReference>
<evidence type="ECO:0000256" key="5">
    <source>
        <dbReference type="ARBA" id="ARBA00022803"/>
    </source>
</evidence>
<evidence type="ECO:0000256" key="1">
    <source>
        <dbReference type="ARBA" id="ARBA00004138"/>
    </source>
</evidence>
<dbReference type="GO" id="GO:0005879">
    <property type="term" value="C:axonemal microtubule"/>
    <property type="evidence" value="ECO:0007669"/>
    <property type="project" value="TreeGrafter"/>
</dbReference>
<evidence type="ECO:0000256" key="7">
    <source>
        <dbReference type="ARBA" id="ARBA00023273"/>
    </source>
</evidence>
<keyword evidence="10" id="KW-1185">Reference proteome</keyword>
<comment type="caution">
    <text evidence="9">The sequence shown here is derived from an EMBL/GenBank/DDBJ whole genome shotgun (WGS) entry which is preliminary data.</text>
</comment>
<sequence length="670" mass="75658">MSLPPRTAALRTALQTSSGINHHVPVSSLTQVQDGKYTYTIYAYIQDGRYADVVRLLSNQANVNPKSRAALSLMGYCYYQLQDFENAVSCYEQLSRLFPEVEEYKLYYAQCLYKAGNHPAATKVCQTVDAPELASKTLKLQAALKYDANDLSGCKSILDQCSPDDVDTMINTACLIYKEGKVADALAMYQTALKMTGFQADLTYYLALCHYCLQQFDAALKCLGEIVEKGIKEHPELNVGMAHEAVELRSVGNSQTLHETCLVEAFNLKATILFDSRDFEGAREALQDMPPRLEHELDAVTLHNLALAHMEQDATGGFEKLSFLINNGTTCPPETFENLLLLYCKFEYYDLAADLLAQGSSIGVVDPYVQEFLEAAALRRSAPDEAYRRFDDMGARHLEALRKVAKNVADARAKHDDAAVKKLVREYDEGVDRYIPTLMHQARIYWDKADYASVERLFRKTVEFCAESSVWKLNVAHVLFMQESKYKEAISFYEPIVKDNYDHILDIQAIVLANLCVAYIMTSQNEEAEEVMRRIEKEEERVAYEDPNRRCYHLCIVNLVIGTLYCAKGNYEFGISRVCKSLEPYNKKLGTDTWFYAKRPFCALLETLSRHMLLLRDAAFAEIIAFLQGCELHGRDIPAALDPANVQASKATVAYEARLLKAAFLSLYDN</sequence>
<dbReference type="Gene3D" id="1.25.40.10">
    <property type="entry name" value="Tetratricopeptide repeat domain"/>
    <property type="match status" value="2"/>
</dbReference>
<dbReference type="InterPro" id="IPR019734">
    <property type="entry name" value="TPR_rpt"/>
</dbReference>
<keyword evidence="4" id="KW-0970">Cilium biogenesis/degradation</keyword>
<comment type="subcellular location">
    <subcellularLocation>
        <location evidence="1">Cell projection</location>
        <location evidence="1">Cilium</location>
    </subcellularLocation>
</comment>
<dbReference type="GO" id="GO:0120170">
    <property type="term" value="F:intraciliary transport particle B binding"/>
    <property type="evidence" value="ECO:0007669"/>
    <property type="project" value="TreeGrafter"/>
</dbReference>
<dbReference type="RefSeq" id="XP_031022236.1">
    <property type="nucleotide sequence ID" value="XM_031171773.1"/>
</dbReference>
<dbReference type="STRING" id="1806994.A0A507BIV5"/>